<evidence type="ECO:0000256" key="7">
    <source>
        <dbReference type="ARBA" id="ARBA00023136"/>
    </source>
</evidence>
<dbReference type="EMBL" id="MHSQ01000036">
    <property type="protein sequence ID" value="OHA46073.1"/>
    <property type="molecule type" value="Genomic_DNA"/>
</dbReference>
<dbReference type="PRINTS" id="PR00812">
    <property type="entry name" value="BCTERIALGSPF"/>
</dbReference>
<dbReference type="Pfam" id="PF00482">
    <property type="entry name" value="T2SSF"/>
    <property type="match status" value="2"/>
</dbReference>
<protein>
    <recommendedName>
        <fullName evidence="9">Type II secretion system protein GspF domain-containing protein</fullName>
    </recommendedName>
</protein>
<feature type="domain" description="Type II secretion system protein GspF" evidence="9">
    <location>
        <begin position="69"/>
        <end position="191"/>
    </location>
</feature>
<name>A0A1G2PCR8_9BACT</name>
<keyword evidence="3" id="KW-1003">Cell membrane</keyword>
<evidence type="ECO:0000256" key="1">
    <source>
        <dbReference type="ARBA" id="ARBA00004429"/>
    </source>
</evidence>
<dbReference type="AlphaFoldDB" id="A0A1G2PCR8"/>
<dbReference type="PANTHER" id="PTHR30012">
    <property type="entry name" value="GENERAL SECRETION PATHWAY PROTEIN"/>
    <property type="match status" value="1"/>
</dbReference>
<feature type="transmembrane region" description="Helical" evidence="8">
    <location>
        <begin position="210"/>
        <end position="237"/>
    </location>
</feature>
<dbReference type="PANTHER" id="PTHR30012:SF0">
    <property type="entry name" value="TYPE II SECRETION SYSTEM PROTEIN F-RELATED"/>
    <property type="match status" value="1"/>
</dbReference>
<dbReference type="FunFam" id="1.20.81.30:FF:000001">
    <property type="entry name" value="Type II secretion system protein F"/>
    <property type="match status" value="1"/>
</dbReference>
<dbReference type="STRING" id="1802338.A2541_00100"/>
<keyword evidence="5 8" id="KW-0812">Transmembrane</keyword>
<comment type="caution">
    <text evidence="10">The sequence shown here is derived from an EMBL/GenBank/DDBJ whole genome shotgun (WGS) entry which is preliminary data.</text>
</comment>
<keyword evidence="7 8" id="KW-0472">Membrane</keyword>
<evidence type="ECO:0000256" key="2">
    <source>
        <dbReference type="ARBA" id="ARBA00005745"/>
    </source>
</evidence>
<evidence type="ECO:0000256" key="3">
    <source>
        <dbReference type="ARBA" id="ARBA00022475"/>
    </source>
</evidence>
<sequence length="401" mass="44533">MIFKYKALDNSGNQKEGTIEAVSLEVAISSLQKRDLVLSNIVPVEYKSFLEKKIIFFERVTSKDIVILSRQMSTLFEAQVSALRVFELLSSQAEKPTIRRKLGEIASDLQAGSTISEALAKHPDMFSDFYVNMVKSGEESGKLDQTLLYLADYLDRTHEVTSKVKSALVYPAFIVFTFIAVMVLMLTVVIPKISSILTDSGQAIPFYTRIVLSISGFFVNYGIFILLLLVVGGFFLWRYSQTEAGQYTFARFKISLPAIQVLYRKLYLSRIADNMNVMLLSGIPIVRGLDLTSKVVDNKVFENVLKQAVEDVKTGSSVSDALMKSGEIPGIFIAMVKIGEETGQLGNILKTLALFYRREVVNAIDTLVGLIEPVMIVFLGFAVAFLLASVLIPIYNISSAM</sequence>
<comment type="subcellular location">
    <subcellularLocation>
        <location evidence="1">Cell inner membrane</location>
        <topology evidence="1">Multi-pass membrane protein</topology>
    </subcellularLocation>
</comment>
<evidence type="ECO:0000256" key="6">
    <source>
        <dbReference type="ARBA" id="ARBA00022989"/>
    </source>
</evidence>
<reference evidence="10 11" key="1">
    <citation type="journal article" date="2016" name="Nat. Commun.">
        <title>Thousands of microbial genomes shed light on interconnected biogeochemical processes in an aquifer system.</title>
        <authorList>
            <person name="Anantharaman K."/>
            <person name="Brown C.T."/>
            <person name="Hug L.A."/>
            <person name="Sharon I."/>
            <person name="Castelle C.J."/>
            <person name="Probst A.J."/>
            <person name="Thomas B.C."/>
            <person name="Singh A."/>
            <person name="Wilkins M.J."/>
            <person name="Karaoz U."/>
            <person name="Brodie E.L."/>
            <person name="Williams K.H."/>
            <person name="Hubbard S.S."/>
            <person name="Banfield J.F."/>
        </authorList>
    </citation>
    <scope>NUCLEOTIDE SEQUENCE [LARGE SCALE GENOMIC DNA]</scope>
</reference>
<keyword evidence="6 8" id="KW-1133">Transmembrane helix</keyword>
<dbReference type="InterPro" id="IPR042094">
    <property type="entry name" value="T2SS_GspF_sf"/>
</dbReference>
<keyword evidence="4" id="KW-0997">Cell inner membrane</keyword>
<accession>A0A1G2PCR8</accession>
<feature type="transmembrane region" description="Helical" evidence="8">
    <location>
        <begin position="168"/>
        <end position="190"/>
    </location>
</feature>
<evidence type="ECO:0000259" key="9">
    <source>
        <dbReference type="Pfam" id="PF00482"/>
    </source>
</evidence>
<evidence type="ECO:0000256" key="8">
    <source>
        <dbReference type="SAM" id="Phobius"/>
    </source>
</evidence>
<proteinExistence type="inferred from homology"/>
<gene>
    <name evidence="10" type="ORF">A2541_00100</name>
</gene>
<feature type="transmembrane region" description="Helical" evidence="8">
    <location>
        <begin position="374"/>
        <end position="395"/>
    </location>
</feature>
<dbReference type="Gene3D" id="1.20.81.30">
    <property type="entry name" value="Type II secretion system (T2SS), domain F"/>
    <property type="match status" value="2"/>
</dbReference>
<comment type="similarity">
    <text evidence="2">Belongs to the GSP F family.</text>
</comment>
<dbReference type="GO" id="GO:0005886">
    <property type="term" value="C:plasma membrane"/>
    <property type="evidence" value="ECO:0007669"/>
    <property type="project" value="UniProtKB-SubCell"/>
</dbReference>
<evidence type="ECO:0000313" key="10">
    <source>
        <dbReference type="EMBL" id="OHA46073.1"/>
    </source>
</evidence>
<evidence type="ECO:0000313" key="11">
    <source>
        <dbReference type="Proteomes" id="UP000176965"/>
    </source>
</evidence>
<dbReference type="InterPro" id="IPR018076">
    <property type="entry name" value="T2SS_GspF_dom"/>
</dbReference>
<dbReference type="Proteomes" id="UP000176965">
    <property type="component" value="Unassembled WGS sequence"/>
</dbReference>
<dbReference type="InterPro" id="IPR003004">
    <property type="entry name" value="GspF/PilC"/>
</dbReference>
<organism evidence="10 11">
    <name type="scientific">Candidatus Taylorbacteria bacterium RIFOXYD2_FULL_36_9</name>
    <dbReference type="NCBI Taxonomy" id="1802338"/>
    <lineage>
        <taxon>Bacteria</taxon>
        <taxon>Candidatus Tayloriibacteriota</taxon>
    </lineage>
</organism>
<evidence type="ECO:0000256" key="4">
    <source>
        <dbReference type="ARBA" id="ARBA00022519"/>
    </source>
</evidence>
<evidence type="ECO:0000256" key="5">
    <source>
        <dbReference type="ARBA" id="ARBA00022692"/>
    </source>
</evidence>
<feature type="domain" description="Type II secretion system protein GspF" evidence="9">
    <location>
        <begin position="272"/>
        <end position="393"/>
    </location>
</feature>